<organism evidence="1 2">
    <name type="scientific">Planobispora rosea</name>
    <dbReference type="NCBI Taxonomy" id="35762"/>
    <lineage>
        <taxon>Bacteria</taxon>
        <taxon>Bacillati</taxon>
        <taxon>Actinomycetota</taxon>
        <taxon>Actinomycetes</taxon>
        <taxon>Streptosporangiales</taxon>
        <taxon>Streptosporangiaceae</taxon>
        <taxon>Planobispora</taxon>
    </lineage>
</organism>
<dbReference type="EMBL" id="BOOI01000170">
    <property type="protein sequence ID" value="GIH89360.1"/>
    <property type="molecule type" value="Genomic_DNA"/>
</dbReference>
<proteinExistence type="predicted"/>
<dbReference type="InterPro" id="IPR029060">
    <property type="entry name" value="PIN-like_dom_sf"/>
</dbReference>
<evidence type="ECO:0000313" key="1">
    <source>
        <dbReference type="EMBL" id="GIH89360.1"/>
    </source>
</evidence>
<dbReference type="SUPFAM" id="SSF88723">
    <property type="entry name" value="PIN domain-like"/>
    <property type="match status" value="1"/>
</dbReference>
<protein>
    <submittedName>
        <fullName evidence="1">Uncharacterized protein</fullName>
    </submittedName>
</protein>
<dbReference type="RefSeq" id="WP_189244242.1">
    <property type="nucleotide sequence ID" value="NZ_BMQP01000119.1"/>
</dbReference>
<gene>
    <name evidence="1" type="ORF">Pro02_77680</name>
</gene>
<name>A0A8J3WHD2_PLARO</name>
<sequence length="253" mass="27315">MGGFIYAIAFDSGILKVGQGIDALRRIGNHRRNAAFHGVGVVNEWVSPPHVEYAANERKLIEFCSTRGIREGNGRSEHFTSLDFATVTAFAQSLPMTPSHTSTAAVIDKGLILDASVLTALARQDATTIIMVQQLNNGQIQLVVPSLTAAEALLRAGGRAEQAALLQGLQRLKMTTVGEYGDILDVVTVAGDLNCQSLGDAQAVCEACRYQYPILTLDRGHWEKVIRETSDAFTVTAVSDSDDQERIRSGVRS</sequence>
<reference evidence="1" key="1">
    <citation type="submission" date="2021-01" db="EMBL/GenBank/DDBJ databases">
        <title>Whole genome shotgun sequence of Planobispora rosea NBRC 15558.</title>
        <authorList>
            <person name="Komaki H."/>
            <person name="Tamura T."/>
        </authorList>
    </citation>
    <scope>NUCLEOTIDE SEQUENCE</scope>
    <source>
        <strain evidence="1">NBRC 15558</strain>
    </source>
</reference>
<comment type="caution">
    <text evidence="1">The sequence shown here is derived from an EMBL/GenBank/DDBJ whole genome shotgun (WGS) entry which is preliminary data.</text>
</comment>
<dbReference type="Proteomes" id="UP000655044">
    <property type="component" value="Unassembled WGS sequence"/>
</dbReference>
<keyword evidence="2" id="KW-1185">Reference proteome</keyword>
<dbReference type="AlphaFoldDB" id="A0A8J3WHD2"/>
<accession>A0A8J3WHD2</accession>
<evidence type="ECO:0000313" key="2">
    <source>
        <dbReference type="Proteomes" id="UP000655044"/>
    </source>
</evidence>